<feature type="transmembrane region" description="Helical" evidence="1">
    <location>
        <begin position="297"/>
        <end position="321"/>
    </location>
</feature>
<dbReference type="EMBL" id="HBGY01028419">
    <property type="protein sequence ID" value="CAD9603706.1"/>
    <property type="molecule type" value="Transcribed_RNA"/>
</dbReference>
<protein>
    <submittedName>
        <fullName evidence="2">Uncharacterized protein</fullName>
    </submittedName>
</protein>
<dbReference type="AlphaFoldDB" id="A0A6U2RTR5"/>
<keyword evidence="1" id="KW-0812">Transmembrane</keyword>
<gene>
    <name evidence="2" type="ORF">LDAN0321_LOCUS17555</name>
    <name evidence="3" type="ORF">LDAN0321_LOCUS17557</name>
</gene>
<organism evidence="2">
    <name type="scientific">Leptocylindrus danicus</name>
    <dbReference type="NCBI Taxonomy" id="163516"/>
    <lineage>
        <taxon>Eukaryota</taxon>
        <taxon>Sar</taxon>
        <taxon>Stramenopiles</taxon>
        <taxon>Ochrophyta</taxon>
        <taxon>Bacillariophyta</taxon>
        <taxon>Coscinodiscophyceae</taxon>
        <taxon>Chaetocerotophycidae</taxon>
        <taxon>Leptocylindrales</taxon>
        <taxon>Leptocylindraceae</taxon>
        <taxon>Leptocylindrus</taxon>
    </lineage>
</organism>
<reference evidence="2" key="1">
    <citation type="submission" date="2021-01" db="EMBL/GenBank/DDBJ databases">
        <authorList>
            <person name="Corre E."/>
            <person name="Pelletier E."/>
            <person name="Niang G."/>
            <person name="Scheremetjew M."/>
            <person name="Finn R."/>
            <person name="Kale V."/>
            <person name="Holt S."/>
            <person name="Cochrane G."/>
            <person name="Meng A."/>
            <person name="Brown T."/>
            <person name="Cohen L."/>
        </authorList>
    </citation>
    <scope>NUCLEOTIDE SEQUENCE</scope>
    <source>
        <strain evidence="2">B650</strain>
    </source>
</reference>
<dbReference type="PANTHER" id="PTHR36970">
    <property type="entry name" value="UNNAMED PRODUCT"/>
    <property type="match status" value="1"/>
</dbReference>
<feature type="transmembrane region" description="Helical" evidence="1">
    <location>
        <begin position="94"/>
        <end position="113"/>
    </location>
</feature>
<feature type="transmembrane region" description="Helical" evidence="1">
    <location>
        <begin position="58"/>
        <end position="82"/>
    </location>
</feature>
<sequence>MTSKHNNVDITHINTYASNNNVMYLLEEEEECRSNILKSPVILLFVNVYASLKTFYKYLISLSSLLSMALSSACTIFVYYSTEDRLGWDGTMDWVLLGFAVITPLSLSVGFAFRRREEALRDIAIFKSIAFQIYLAHSSWNWGKQGNDERTTNKEYDWLGHADDVLKLLLEMSDEMFHFLTLPTMSRARHRVTKQGKHEANRTVRVAYALFHSFLTEKVTRVTKRTEDLKLLGLPANEASRIRQWERILGEAVEHLRVLKMYRTPQALRSFARIFSLLLPALYAPTFAQLARDVDSLGLGIAFAIIVSLALTALFNSIIILEDPFVGHITLDGIDVREELVVLHWEQLTRARKMCFPGAEEFQYEHELNKRKHSVETQTHEAIPEIVVSPLGKKDRITSYSNLRDASGSVHERIHGCE</sequence>
<evidence type="ECO:0000256" key="1">
    <source>
        <dbReference type="SAM" id="Phobius"/>
    </source>
</evidence>
<keyword evidence="1" id="KW-0472">Membrane</keyword>
<dbReference type="PANTHER" id="PTHR36970:SF1">
    <property type="entry name" value="BESTROPHIN HOMOLOG"/>
    <property type="match status" value="1"/>
</dbReference>
<proteinExistence type="predicted"/>
<feature type="transmembrane region" description="Helical" evidence="1">
    <location>
        <begin position="270"/>
        <end position="291"/>
    </location>
</feature>
<keyword evidence="1" id="KW-1133">Transmembrane helix</keyword>
<evidence type="ECO:0000313" key="2">
    <source>
        <dbReference type="EMBL" id="CAD9603701.1"/>
    </source>
</evidence>
<evidence type="ECO:0000313" key="3">
    <source>
        <dbReference type="EMBL" id="CAD9603706.1"/>
    </source>
</evidence>
<accession>A0A6U2RTR5</accession>
<dbReference type="EMBL" id="HBGY01028417">
    <property type="protein sequence ID" value="CAD9603701.1"/>
    <property type="molecule type" value="Transcribed_RNA"/>
</dbReference>
<name>A0A6U2RTR5_9STRA</name>